<accession>A0A2G5V1P0</accession>
<reference evidence="3" key="1">
    <citation type="submission" date="2017-10" db="EMBL/GenBank/DDBJ databases">
        <title>Rapid genome shrinkage in a self-fertile nematode reveals novel sperm competition proteins.</title>
        <authorList>
            <person name="Yin D."/>
            <person name="Schwarz E.M."/>
            <person name="Thomas C.G."/>
            <person name="Felde R.L."/>
            <person name="Korf I.F."/>
            <person name="Cutter A.D."/>
            <person name="Schartner C.M."/>
            <person name="Ralston E.J."/>
            <person name="Meyer B.J."/>
            <person name="Haag E.S."/>
        </authorList>
    </citation>
    <scope>NUCLEOTIDE SEQUENCE [LARGE SCALE GENOMIC DNA]</scope>
    <source>
        <strain evidence="3">JU1422</strain>
    </source>
</reference>
<comment type="caution">
    <text evidence="2">The sequence shown here is derived from an EMBL/GenBank/DDBJ whole genome shotgun (WGS) entry which is preliminary data.</text>
</comment>
<proteinExistence type="predicted"/>
<evidence type="ECO:0000313" key="2">
    <source>
        <dbReference type="EMBL" id="PIC45698.1"/>
    </source>
</evidence>
<dbReference type="AlphaFoldDB" id="A0A2G5V1P0"/>
<evidence type="ECO:0000313" key="3">
    <source>
        <dbReference type="Proteomes" id="UP000230233"/>
    </source>
</evidence>
<evidence type="ECO:0000256" key="1">
    <source>
        <dbReference type="SAM" id="MobiDB-lite"/>
    </source>
</evidence>
<dbReference type="OrthoDB" id="5800081at2759"/>
<organism evidence="2 3">
    <name type="scientific">Caenorhabditis nigoni</name>
    <dbReference type="NCBI Taxonomy" id="1611254"/>
    <lineage>
        <taxon>Eukaryota</taxon>
        <taxon>Metazoa</taxon>
        <taxon>Ecdysozoa</taxon>
        <taxon>Nematoda</taxon>
        <taxon>Chromadorea</taxon>
        <taxon>Rhabditida</taxon>
        <taxon>Rhabditina</taxon>
        <taxon>Rhabditomorpha</taxon>
        <taxon>Rhabditoidea</taxon>
        <taxon>Rhabditidae</taxon>
        <taxon>Peloderinae</taxon>
        <taxon>Caenorhabditis</taxon>
    </lineage>
</organism>
<gene>
    <name evidence="2" type="primary">Cnig_chr_II.g5634</name>
    <name evidence="2" type="ORF">B9Z55_005634</name>
</gene>
<dbReference type="EMBL" id="PDUG01000002">
    <property type="protein sequence ID" value="PIC45698.1"/>
    <property type="molecule type" value="Genomic_DNA"/>
</dbReference>
<protein>
    <submittedName>
        <fullName evidence="2">Uncharacterized protein</fullName>
    </submittedName>
</protein>
<feature type="region of interest" description="Disordered" evidence="1">
    <location>
        <begin position="1"/>
        <end position="32"/>
    </location>
</feature>
<name>A0A2G5V1P0_9PELO</name>
<feature type="compositionally biased region" description="Basic and acidic residues" evidence="1">
    <location>
        <begin position="10"/>
        <end position="20"/>
    </location>
</feature>
<keyword evidence="3" id="KW-1185">Reference proteome</keyword>
<dbReference type="Proteomes" id="UP000230233">
    <property type="component" value="Chromosome II"/>
</dbReference>
<sequence length="69" mass="8009">MGDIDVVDEELLHQRRRGDDTSSDQSSLPSDIVQFKARPHMLMDDVECSPIEPTEKDWSDYRDRFVARA</sequence>